<dbReference type="AlphaFoldDB" id="A0A5K0X0C6"/>
<dbReference type="Gramene" id="NC10G0164620.1">
    <property type="protein sequence ID" value="NC10G0164620.1:cds"/>
    <property type="gene ID" value="NC10G0164620"/>
</dbReference>
<gene>
    <name evidence="1" type="ORF">NYM_LOCUS4917</name>
</gene>
<protein>
    <submittedName>
        <fullName evidence="1">Uncharacterized protein</fullName>
    </submittedName>
</protein>
<evidence type="ECO:0000313" key="1">
    <source>
        <dbReference type="EMBL" id="VVV58946.1"/>
    </source>
</evidence>
<proteinExistence type="predicted"/>
<reference evidence="1" key="1">
    <citation type="submission" date="2019-09" db="EMBL/GenBank/DDBJ databases">
        <authorList>
            <person name="Zhang L."/>
        </authorList>
    </citation>
    <scope>NUCLEOTIDE SEQUENCE</scope>
</reference>
<name>A0A5K0X0C6_9MAGN</name>
<sequence>MMFTPESCWKKGIAIDITSCGRYRRDSMLRNGFSAAWNFFPSSAKAWISASMSTSGPRTRCKAVRAS</sequence>
<dbReference type="EMBL" id="LR721775">
    <property type="protein sequence ID" value="VVV58946.1"/>
    <property type="molecule type" value="Genomic_DNA"/>
</dbReference>
<accession>A0A5K0X0C6</accession>
<organism evidence="1">
    <name type="scientific">Nymphaea colorata</name>
    <name type="common">pocket water lily</name>
    <dbReference type="NCBI Taxonomy" id="210225"/>
    <lineage>
        <taxon>Eukaryota</taxon>
        <taxon>Viridiplantae</taxon>
        <taxon>Streptophyta</taxon>
        <taxon>Embryophyta</taxon>
        <taxon>Tracheophyta</taxon>
        <taxon>Spermatophyta</taxon>
        <taxon>Magnoliopsida</taxon>
        <taxon>Nymphaeales</taxon>
        <taxon>Nymphaeaceae</taxon>
        <taxon>Nymphaea</taxon>
    </lineage>
</organism>